<dbReference type="Gene3D" id="3.40.50.2300">
    <property type="match status" value="1"/>
</dbReference>
<gene>
    <name evidence="3" type="ORF">N47_B20020</name>
</gene>
<organism evidence="3">
    <name type="scientific">uncultured Desulfobacterium sp</name>
    <dbReference type="NCBI Taxonomy" id="201089"/>
    <lineage>
        <taxon>Bacteria</taxon>
        <taxon>Pseudomonadati</taxon>
        <taxon>Thermodesulfobacteriota</taxon>
        <taxon>Desulfobacteria</taxon>
        <taxon>Desulfobacterales</taxon>
        <taxon>Desulfobacteriaceae</taxon>
        <taxon>Desulfobacterium</taxon>
        <taxon>environmental samples</taxon>
    </lineage>
</organism>
<dbReference type="PROSITE" id="PS50110">
    <property type="entry name" value="RESPONSE_REGULATORY"/>
    <property type="match status" value="1"/>
</dbReference>
<reference evidence="3" key="1">
    <citation type="journal article" date="2011" name="Environ. Microbiol.">
        <title>Genomic insights into the metabolic potential of the polycyclic aromatic hydrocarbon degrading sulfate-reducing Deltaproteobacterium N47.</title>
        <authorList>
            <person name="Bergmann F."/>
            <person name="Selesi D."/>
            <person name="Weinmaier T."/>
            <person name="Tischler P."/>
            <person name="Rattei T."/>
            <person name="Meckenstock R.U."/>
        </authorList>
    </citation>
    <scope>NUCLEOTIDE SEQUENCE</scope>
</reference>
<keyword evidence="1" id="KW-0597">Phosphoprotein</keyword>
<dbReference type="EMBL" id="FR695870">
    <property type="protein sequence ID" value="CBX28856.1"/>
    <property type="molecule type" value="Genomic_DNA"/>
</dbReference>
<dbReference type="CDD" id="cd17557">
    <property type="entry name" value="REC_Rcp-like"/>
    <property type="match status" value="1"/>
</dbReference>
<dbReference type="InterPro" id="IPR001789">
    <property type="entry name" value="Sig_transdc_resp-reg_receiver"/>
</dbReference>
<accession>E1YE97</accession>
<evidence type="ECO:0000259" key="2">
    <source>
        <dbReference type="PROSITE" id="PS50110"/>
    </source>
</evidence>
<name>E1YE97_9BACT</name>
<dbReference type="GO" id="GO:0000160">
    <property type="term" value="P:phosphorelay signal transduction system"/>
    <property type="evidence" value="ECO:0007669"/>
    <property type="project" value="InterPro"/>
</dbReference>
<evidence type="ECO:0000256" key="1">
    <source>
        <dbReference type="PROSITE-ProRule" id="PRU00169"/>
    </source>
</evidence>
<sequence length="155" mass="17914">MKMRFNMIYEPLSILLVEDEKAHAELTKRAIRRAGNVNRIIVAGDGEEALDYLHNRGKYSDRLKNPTVGLILLDIKLPGIDGIEVLKQIKEDPKLKKIPVIMLTTSDREEDIDNSYDHYANSYLTKPVGFKEFEEKIMQLNSYWLLINEPPVLEE</sequence>
<dbReference type="Pfam" id="PF00072">
    <property type="entry name" value="Response_reg"/>
    <property type="match status" value="1"/>
</dbReference>
<dbReference type="SMART" id="SM00448">
    <property type="entry name" value="REC"/>
    <property type="match status" value="1"/>
</dbReference>
<proteinExistence type="predicted"/>
<dbReference type="SUPFAM" id="SSF52172">
    <property type="entry name" value="CheY-like"/>
    <property type="match status" value="1"/>
</dbReference>
<feature type="modified residue" description="4-aspartylphosphate" evidence="1">
    <location>
        <position position="74"/>
    </location>
</feature>
<dbReference type="PANTHER" id="PTHR44520">
    <property type="entry name" value="RESPONSE REGULATOR RCP1-RELATED"/>
    <property type="match status" value="1"/>
</dbReference>
<feature type="domain" description="Response regulatory" evidence="2">
    <location>
        <begin position="13"/>
        <end position="141"/>
    </location>
</feature>
<dbReference type="InterPro" id="IPR011006">
    <property type="entry name" value="CheY-like_superfamily"/>
</dbReference>
<dbReference type="InterPro" id="IPR052893">
    <property type="entry name" value="TCS_response_regulator"/>
</dbReference>
<protein>
    <submittedName>
        <fullName evidence="3">Response regulator rcp1</fullName>
    </submittedName>
</protein>
<dbReference type="AlphaFoldDB" id="E1YE97"/>
<evidence type="ECO:0000313" key="3">
    <source>
        <dbReference type="EMBL" id="CBX28856.1"/>
    </source>
</evidence>